<keyword evidence="4" id="KW-1185">Reference proteome</keyword>
<dbReference type="RefSeq" id="WP_354367789.1">
    <property type="nucleotide sequence ID" value="NZ_JBEPMA010000004.1"/>
</dbReference>
<comment type="caution">
    <text evidence="3">The sequence shown here is derived from an EMBL/GenBank/DDBJ whole genome shotgun (WGS) entry which is preliminary data.</text>
</comment>
<keyword evidence="1" id="KW-0808">Transferase</keyword>
<sequence length="241" mass="28901">MIYGDFAYIYDKLMYDLDYKKMYKFILKVLDSKGLEPKNILEMAVGTGNLTEKLVKNFKVDGFDLSSEMLSVCQNKINSRNLRLFRQNMVDFKAPDTYDAILCVGDSLNYLLDKEEVFKSLNSAYKYLREDGIFICDFNTFYKFKSIPPITVDEVDEIFYVWENIFDEKSEINTYGVNFFVEFEDNKYERFYEEHKEKAYDYHEIYEMFQKIGFKNIEFYDDYDDIEINSSTSRYTIIARR</sequence>
<gene>
    <name evidence="3" type="ORF">ABID14_001018</name>
</gene>
<evidence type="ECO:0000313" key="4">
    <source>
        <dbReference type="Proteomes" id="UP001549162"/>
    </source>
</evidence>
<dbReference type="SUPFAM" id="SSF53335">
    <property type="entry name" value="S-adenosyl-L-methionine-dependent methyltransferases"/>
    <property type="match status" value="1"/>
</dbReference>
<keyword evidence="3" id="KW-0830">Ubiquinone</keyword>
<dbReference type="InterPro" id="IPR041698">
    <property type="entry name" value="Methyltransf_25"/>
</dbReference>
<dbReference type="Gene3D" id="2.20.25.110">
    <property type="entry name" value="S-adenosyl-L-methionine-dependent methyltransferases"/>
    <property type="match status" value="1"/>
</dbReference>
<dbReference type="Proteomes" id="UP001549162">
    <property type="component" value="Unassembled WGS sequence"/>
</dbReference>
<name>A0ABV2JC97_9FIRM</name>
<dbReference type="PANTHER" id="PTHR43861">
    <property type="entry name" value="TRANS-ACONITATE 2-METHYLTRANSFERASE-RELATED"/>
    <property type="match status" value="1"/>
</dbReference>
<dbReference type="Gene3D" id="3.40.50.150">
    <property type="entry name" value="Vaccinia Virus protein VP39"/>
    <property type="match status" value="1"/>
</dbReference>
<feature type="domain" description="Methyltransferase" evidence="2">
    <location>
        <begin position="40"/>
        <end position="132"/>
    </location>
</feature>
<reference evidence="3 4" key="1">
    <citation type="submission" date="2024-06" db="EMBL/GenBank/DDBJ databases">
        <title>Genomic Encyclopedia of Type Strains, Phase IV (KMG-IV): sequencing the most valuable type-strain genomes for metagenomic binning, comparative biology and taxonomic classification.</title>
        <authorList>
            <person name="Goeker M."/>
        </authorList>
    </citation>
    <scope>NUCLEOTIDE SEQUENCE [LARGE SCALE GENOMIC DNA]</scope>
    <source>
        <strain evidence="3 4">DSM 21460</strain>
    </source>
</reference>
<proteinExistence type="predicted"/>
<evidence type="ECO:0000259" key="2">
    <source>
        <dbReference type="Pfam" id="PF13649"/>
    </source>
</evidence>
<dbReference type="Pfam" id="PF13649">
    <property type="entry name" value="Methyltransf_25"/>
    <property type="match status" value="1"/>
</dbReference>
<organism evidence="3 4">
    <name type="scientific">Peptoniphilus olsenii</name>
    <dbReference type="NCBI Taxonomy" id="411570"/>
    <lineage>
        <taxon>Bacteria</taxon>
        <taxon>Bacillati</taxon>
        <taxon>Bacillota</taxon>
        <taxon>Tissierellia</taxon>
        <taxon>Tissierellales</taxon>
        <taxon>Peptoniphilaceae</taxon>
        <taxon>Peptoniphilus</taxon>
    </lineage>
</organism>
<evidence type="ECO:0000313" key="3">
    <source>
        <dbReference type="EMBL" id="MET3617389.1"/>
    </source>
</evidence>
<accession>A0ABV2JC97</accession>
<evidence type="ECO:0000256" key="1">
    <source>
        <dbReference type="ARBA" id="ARBA00022679"/>
    </source>
</evidence>
<protein>
    <submittedName>
        <fullName evidence="3">Ubiquinone/menaquinone biosynthesis C-methylase UbiE</fullName>
    </submittedName>
</protein>
<dbReference type="InterPro" id="IPR029063">
    <property type="entry name" value="SAM-dependent_MTases_sf"/>
</dbReference>
<dbReference type="EMBL" id="JBEPMA010000004">
    <property type="protein sequence ID" value="MET3617389.1"/>
    <property type="molecule type" value="Genomic_DNA"/>
</dbReference>